<proteinExistence type="predicted"/>
<evidence type="ECO:0000256" key="1">
    <source>
        <dbReference type="SAM" id="Phobius"/>
    </source>
</evidence>
<dbReference type="PANTHER" id="PTHR45786:SF74">
    <property type="entry name" value="ATP-DEPENDENT DNA HELICASE"/>
    <property type="match status" value="1"/>
</dbReference>
<dbReference type="PANTHER" id="PTHR45786">
    <property type="entry name" value="DNA BINDING PROTEIN-LIKE"/>
    <property type="match status" value="1"/>
</dbReference>
<keyword evidence="3" id="KW-1185">Reference proteome</keyword>
<reference evidence="2" key="1">
    <citation type="submission" date="2021-01" db="EMBL/GenBank/DDBJ databases">
        <authorList>
            <person name="Li R."/>
            <person name="Bekaert M."/>
        </authorList>
    </citation>
    <scope>NUCLEOTIDE SEQUENCE</scope>
    <source>
        <strain evidence="2">Farmed</strain>
    </source>
</reference>
<dbReference type="OrthoDB" id="6128111at2759"/>
<dbReference type="AlphaFoldDB" id="A0A812CVZ6"/>
<dbReference type="EMBL" id="CAHIKZ030002031">
    <property type="protein sequence ID" value="CAE1279832.1"/>
    <property type="molecule type" value="Genomic_DNA"/>
</dbReference>
<accession>A0A812CVZ6</accession>
<keyword evidence="1" id="KW-1133">Transmembrane helix</keyword>
<keyword evidence="1" id="KW-0812">Transmembrane</keyword>
<evidence type="ECO:0000313" key="2">
    <source>
        <dbReference type="EMBL" id="CAE1279832.1"/>
    </source>
</evidence>
<protein>
    <submittedName>
        <fullName evidence="2">Uncharacterized protein</fullName>
    </submittedName>
</protein>
<name>A0A812CVZ6_ACAPH</name>
<feature type="transmembrane region" description="Helical" evidence="1">
    <location>
        <begin position="154"/>
        <end position="175"/>
    </location>
</feature>
<gene>
    <name evidence="2" type="ORF">SPHA_41991</name>
</gene>
<organism evidence="2 3">
    <name type="scientific">Acanthosepion pharaonis</name>
    <name type="common">Pharaoh cuttlefish</name>
    <name type="synonym">Sepia pharaonis</name>
    <dbReference type="NCBI Taxonomy" id="158019"/>
    <lineage>
        <taxon>Eukaryota</taxon>
        <taxon>Metazoa</taxon>
        <taxon>Spiralia</taxon>
        <taxon>Lophotrochozoa</taxon>
        <taxon>Mollusca</taxon>
        <taxon>Cephalopoda</taxon>
        <taxon>Coleoidea</taxon>
        <taxon>Decapodiformes</taxon>
        <taxon>Sepiida</taxon>
        <taxon>Sepiina</taxon>
        <taxon>Sepiidae</taxon>
        <taxon>Acanthosepion</taxon>
    </lineage>
</organism>
<evidence type="ECO:0000313" key="3">
    <source>
        <dbReference type="Proteomes" id="UP000597762"/>
    </source>
</evidence>
<sequence length="257" mass="29213">MPTFKVQGQVYHRIGSLLPEETSTPKFLQLYFIADYNLQAETRIGILPPSGRVPRRDVILLLQAMLHEVNSYIRSFKYALENAPFPSFSIVIDADKRPHDEHERRYNAPACNEVAAIIIHGEQDRTAILSSNQEAALFAGFQRPIDHMTHCSTLYFSLMVTMATTSAFPFILRVANLQRLPKPYRARPSTHTGSWLGMETSTCFIDAGSFSTSLRLTWPLRWNRRGFVLYGIIRNSCAQTPTYTYVTAFEMKSIPAT</sequence>
<dbReference type="Proteomes" id="UP000597762">
    <property type="component" value="Unassembled WGS sequence"/>
</dbReference>
<keyword evidence="1" id="KW-0472">Membrane</keyword>
<comment type="caution">
    <text evidence="2">The sequence shown here is derived from an EMBL/GenBank/DDBJ whole genome shotgun (WGS) entry which is preliminary data.</text>
</comment>